<dbReference type="Gene3D" id="3.40.50.720">
    <property type="entry name" value="NAD(P)-binding Rossmann-like Domain"/>
    <property type="match status" value="1"/>
</dbReference>
<sequence length="31" mass="3350">MAWLLSDAATRITGQVIAVDGGFFSVWPLVK</sequence>
<protein>
    <submittedName>
        <fullName evidence="1">Enoyl-[acyl-carrier-protein] reductase (NADH)</fullName>
    </submittedName>
</protein>
<dbReference type="RefSeq" id="WP_310373258.1">
    <property type="nucleotide sequence ID" value="NZ_JAVDXT010000002.1"/>
</dbReference>
<dbReference type="EMBL" id="JAVDXT010000002">
    <property type="protein sequence ID" value="MDR7377646.1"/>
    <property type="molecule type" value="Genomic_DNA"/>
</dbReference>
<comment type="caution">
    <text evidence="1">The sequence shown here is derived from an EMBL/GenBank/DDBJ whole genome shotgun (WGS) entry which is preliminary data.</text>
</comment>
<accession>A0ABU2C8H4</accession>
<reference evidence="1 2" key="1">
    <citation type="submission" date="2023-07" db="EMBL/GenBank/DDBJ databases">
        <title>Sorghum-associated microbial communities from plants grown in Nebraska, USA.</title>
        <authorList>
            <person name="Schachtman D."/>
        </authorList>
    </citation>
    <scope>NUCLEOTIDE SEQUENCE [LARGE SCALE GENOMIC DNA]</scope>
    <source>
        <strain evidence="1 2">BE313</strain>
    </source>
</reference>
<gene>
    <name evidence="1" type="ORF">J2X19_002325</name>
</gene>
<dbReference type="SUPFAM" id="SSF51735">
    <property type="entry name" value="NAD(P)-binding Rossmann-fold domains"/>
    <property type="match status" value="1"/>
</dbReference>
<evidence type="ECO:0000313" key="1">
    <source>
        <dbReference type="EMBL" id="MDR7377646.1"/>
    </source>
</evidence>
<evidence type="ECO:0000313" key="2">
    <source>
        <dbReference type="Proteomes" id="UP001180487"/>
    </source>
</evidence>
<dbReference type="InterPro" id="IPR036291">
    <property type="entry name" value="NAD(P)-bd_dom_sf"/>
</dbReference>
<keyword evidence="2" id="KW-1185">Reference proteome</keyword>
<organism evidence="1 2">
    <name type="scientific">Rhodoferax ferrireducens</name>
    <dbReference type="NCBI Taxonomy" id="192843"/>
    <lineage>
        <taxon>Bacteria</taxon>
        <taxon>Pseudomonadati</taxon>
        <taxon>Pseudomonadota</taxon>
        <taxon>Betaproteobacteria</taxon>
        <taxon>Burkholderiales</taxon>
        <taxon>Comamonadaceae</taxon>
        <taxon>Rhodoferax</taxon>
    </lineage>
</organism>
<proteinExistence type="predicted"/>
<name>A0ABU2C8H4_9BURK</name>
<dbReference type="Proteomes" id="UP001180487">
    <property type="component" value="Unassembled WGS sequence"/>
</dbReference>